<dbReference type="InterPro" id="IPR001464">
    <property type="entry name" value="Annexin"/>
</dbReference>
<dbReference type="SMART" id="SM00335">
    <property type="entry name" value="ANX"/>
    <property type="match status" value="3"/>
</dbReference>
<dbReference type="Ensembl" id="ENSXMAT00000032284.1">
    <property type="protein sequence ID" value="ENSXMAP00000029207.1"/>
    <property type="gene ID" value="ENSXMAG00000003181.2"/>
</dbReference>
<evidence type="ECO:0000256" key="6">
    <source>
        <dbReference type="RuleBase" id="RU003540"/>
    </source>
</evidence>
<dbReference type="PROSITE" id="PS00223">
    <property type="entry name" value="ANNEXIN_1"/>
    <property type="match status" value="1"/>
</dbReference>
<feature type="region of interest" description="Disordered" evidence="7">
    <location>
        <begin position="1"/>
        <end position="105"/>
    </location>
</feature>
<dbReference type="GO" id="GO:0005544">
    <property type="term" value="F:calcium-dependent phospholipid binding"/>
    <property type="evidence" value="ECO:0007669"/>
    <property type="project" value="UniProtKB-KW"/>
</dbReference>
<comment type="similarity">
    <text evidence="1 6">Belongs to the annexin family.</text>
</comment>
<dbReference type="FunFam" id="1.10.220.10:FF:000005">
    <property type="entry name" value="Annexin"/>
    <property type="match status" value="1"/>
</dbReference>
<dbReference type="GeneTree" id="ENSGT00940000156914"/>
<keyword evidence="5 6" id="KW-0111">Calcium/phospholipid-binding</keyword>
<dbReference type="Pfam" id="PF00191">
    <property type="entry name" value="Annexin"/>
    <property type="match status" value="3"/>
</dbReference>
<dbReference type="Proteomes" id="UP000002852">
    <property type="component" value="Unassembled WGS sequence"/>
</dbReference>
<keyword evidence="4 6" id="KW-0041">Annexin</keyword>
<name>A0A3B5QFP3_XIPMA</name>
<dbReference type="FunFam" id="1.10.220.10:FF:000001">
    <property type="entry name" value="Annexin"/>
    <property type="match status" value="1"/>
</dbReference>
<evidence type="ECO:0000313" key="9">
    <source>
        <dbReference type="Proteomes" id="UP000002852"/>
    </source>
</evidence>
<dbReference type="Gene3D" id="1.10.220.10">
    <property type="entry name" value="Annexin"/>
    <property type="match status" value="3"/>
</dbReference>
<dbReference type="SUPFAM" id="SSF47874">
    <property type="entry name" value="Annexin"/>
    <property type="match status" value="1"/>
</dbReference>
<dbReference type="GO" id="GO:0005737">
    <property type="term" value="C:cytoplasm"/>
    <property type="evidence" value="ECO:0007669"/>
    <property type="project" value="TreeGrafter"/>
</dbReference>
<dbReference type="AlphaFoldDB" id="A0A3B5QFP3"/>
<evidence type="ECO:0000256" key="7">
    <source>
        <dbReference type="SAM" id="MobiDB-lite"/>
    </source>
</evidence>
<feature type="compositionally biased region" description="Pro residues" evidence="7">
    <location>
        <begin position="70"/>
        <end position="83"/>
    </location>
</feature>
<dbReference type="GO" id="GO:0001786">
    <property type="term" value="F:phosphatidylserine binding"/>
    <property type="evidence" value="ECO:0007669"/>
    <property type="project" value="TreeGrafter"/>
</dbReference>
<feature type="compositionally biased region" description="Pro residues" evidence="7">
    <location>
        <begin position="1"/>
        <end position="20"/>
    </location>
</feature>
<dbReference type="InterPro" id="IPR037104">
    <property type="entry name" value="Annexin_sf"/>
</dbReference>
<reference evidence="8" key="4">
    <citation type="submission" date="2025-09" db="UniProtKB">
        <authorList>
            <consortium name="Ensembl"/>
        </authorList>
    </citation>
    <scope>IDENTIFICATION</scope>
    <source>
        <strain evidence="8">JP 163 A</strain>
    </source>
</reference>
<dbReference type="GO" id="GO:0005634">
    <property type="term" value="C:nucleus"/>
    <property type="evidence" value="ECO:0007669"/>
    <property type="project" value="TreeGrafter"/>
</dbReference>
<dbReference type="GO" id="GO:0012506">
    <property type="term" value="C:vesicle membrane"/>
    <property type="evidence" value="ECO:0007669"/>
    <property type="project" value="TreeGrafter"/>
</dbReference>
<dbReference type="PRINTS" id="PR01871">
    <property type="entry name" value="ANNEXINVII"/>
</dbReference>
<dbReference type="GO" id="GO:0032506">
    <property type="term" value="P:cytokinetic process"/>
    <property type="evidence" value="ECO:0007669"/>
    <property type="project" value="TreeGrafter"/>
</dbReference>
<sequence length="476" mass="51101">MSYPGYPPPAGTYPPQPGFYPPQAGGYPPQPGGYPPQAGGYPPQAGGYPPQAGGYPPQAGGYPPQAGGYPPQPGAYPPQPGSYPPQAGAYPSPLPTVPGGYPPAPGGYPPAPHVGESSALYPNLQSCGLYPQPGGTMPQQQYPGMGYPGQPGQTMPGYPQAPSPNPPMPGYGGAPSPNPSMPAYGGGGVFRGTIKDFPGADPLKDVEVLRKAMKGFGEFYYVDIPAVNDSNIGSGTWKLFFPLLKNLLLALHFQLVCAGTDEQAIIDLLGSRSNKQRVPLLRSYKTSYGKKSLEDAIKSDTSGHFCRLLISLAQGNRDERENIDVSLAQQDAQALYAAGENKLGTDESKFNAILCARSKPHLRTVFYEYQKMCGRDIEKSINREMSGDLESGMLAVVKCIKNTPGYFAERLYKSMKGAGTKDRTLIRIMVSRSEIDMLDIRQEYVKNYGKSLYTHIHGDTSGDYRKLLIKLCGGND</sequence>
<evidence type="ECO:0000256" key="5">
    <source>
        <dbReference type="ARBA" id="ARBA00023302"/>
    </source>
</evidence>
<reference evidence="9" key="1">
    <citation type="submission" date="2012-01" db="EMBL/GenBank/DDBJ databases">
        <authorList>
            <person name="Walter R."/>
            <person name="Schartl M."/>
            <person name="Warren W."/>
        </authorList>
    </citation>
    <scope>NUCLEOTIDE SEQUENCE [LARGE SCALE GENOMIC DNA]</scope>
    <source>
        <strain evidence="9">JP 163 A</strain>
    </source>
</reference>
<evidence type="ECO:0000256" key="4">
    <source>
        <dbReference type="ARBA" id="ARBA00023216"/>
    </source>
</evidence>
<evidence type="ECO:0000256" key="1">
    <source>
        <dbReference type="ARBA" id="ARBA00007831"/>
    </source>
</evidence>
<reference evidence="9" key="2">
    <citation type="journal article" date="2013" name="Nat. Genet.">
        <title>The genome of the platyfish, Xiphophorus maculatus, provides insights into evolutionary adaptation and several complex traits.</title>
        <authorList>
            <person name="Schartl M."/>
            <person name="Walter R.B."/>
            <person name="Shen Y."/>
            <person name="Garcia T."/>
            <person name="Catchen J."/>
            <person name="Amores A."/>
            <person name="Braasch I."/>
            <person name="Chalopin D."/>
            <person name="Volff J.N."/>
            <person name="Lesch K.P."/>
            <person name="Bisazza A."/>
            <person name="Minx P."/>
            <person name="Hillier L."/>
            <person name="Wilson R.K."/>
            <person name="Fuerstenberg S."/>
            <person name="Boore J."/>
            <person name="Searle S."/>
            <person name="Postlethwait J.H."/>
            <person name="Warren W.C."/>
        </authorList>
    </citation>
    <scope>NUCLEOTIDE SEQUENCE [LARGE SCALE GENOMIC DNA]</scope>
    <source>
        <strain evidence="9">JP 163 A</strain>
    </source>
</reference>
<keyword evidence="9" id="KW-1185">Reference proteome</keyword>
<organism evidence="8 9">
    <name type="scientific">Xiphophorus maculatus</name>
    <name type="common">Southern platyfish</name>
    <name type="synonym">Platypoecilus maculatus</name>
    <dbReference type="NCBI Taxonomy" id="8083"/>
    <lineage>
        <taxon>Eukaryota</taxon>
        <taxon>Metazoa</taxon>
        <taxon>Chordata</taxon>
        <taxon>Craniata</taxon>
        <taxon>Vertebrata</taxon>
        <taxon>Euteleostomi</taxon>
        <taxon>Actinopterygii</taxon>
        <taxon>Neopterygii</taxon>
        <taxon>Teleostei</taxon>
        <taxon>Neoteleostei</taxon>
        <taxon>Acanthomorphata</taxon>
        <taxon>Ovalentaria</taxon>
        <taxon>Atherinomorphae</taxon>
        <taxon>Cyprinodontiformes</taxon>
        <taxon>Poeciliidae</taxon>
        <taxon>Poeciliinae</taxon>
        <taxon>Xiphophorus</taxon>
    </lineage>
</organism>
<comment type="domain">
    <text evidence="6">A pair of annexin repeats may form one binding site for calcium and phospholipid.</text>
</comment>
<dbReference type="GO" id="GO:0005509">
    <property type="term" value="F:calcium ion binding"/>
    <property type="evidence" value="ECO:0007669"/>
    <property type="project" value="InterPro"/>
</dbReference>
<feature type="compositionally biased region" description="Pro residues" evidence="7">
    <location>
        <begin position="92"/>
        <end position="105"/>
    </location>
</feature>
<keyword evidence="2 6" id="KW-0677">Repeat</keyword>
<accession>A0A3B5QFP3</accession>
<reference evidence="8" key="3">
    <citation type="submission" date="2025-08" db="UniProtKB">
        <authorList>
            <consortium name="Ensembl"/>
        </authorList>
    </citation>
    <scope>IDENTIFICATION</scope>
    <source>
        <strain evidence="8">JP 163 A</strain>
    </source>
</reference>
<dbReference type="PANTHER" id="PTHR10502">
    <property type="entry name" value="ANNEXIN"/>
    <property type="match status" value="1"/>
</dbReference>
<dbReference type="PANTHER" id="PTHR10502:SF29">
    <property type="entry name" value="ANNEXIN A11"/>
    <property type="match status" value="1"/>
</dbReference>
<evidence type="ECO:0000256" key="2">
    <source>
        <dbReference type="ARBA" id="ARBA00022737"/>
    </source>
</evidence>
<feature type="compositionally biased region" description="Low complexity" evidence="7">
    <location>
        <begin position="35"/>
        <end position="69"/>
    </location>
</feature>
<protein>
    <recommendedName>
        <fullName evidence="6">Annexin</fullName>
    </recommendedName>
</protein>
<dbReference type="PROSITE" id="PS51897">
    <property type="entry name" value="ANNEXIN_2"/>
    <property type="match status" value="3"/>
</dbReference>
<dbReference type="PRINTS" id="PR00196">
    <property type="entry name" value="ANNEXIN"/>
</dbReference>
<dbReference type="FunFam" id="1.10.220.10:FF:000002">
    <property type="entry name" value="Annexin"/>
    <property type="match status" value="1"/>
</dbReference>
<evidence type="ECO:0000256" key="3">
    <source>
        <dbReference type="ARBA" id="ARBA00022837"/>
    </source>
</evidence>
<evidence type="ECO:0000313" key="8">
    <source>
        <dbReference type="Ensembl" id="ENSXMAP00000029207.1"/>
    </source>
</evidence>
<dbReference type="GO" id="GO:0005886">
    <property type="term" value="C:plasma membrane"/>
    <property type="evidence" value="ECO:0007669"/>
    <property type="project" value="TreeGrafter"/>
</dbReference>
<dbReference type="InterPro" id="IPR018252">
    <property type="entry name" value="Annexin_repeat_CS"/>
</dbReference>
<dbReference type="InterPro" id="IPR018502">
    <property type="entry name" value="Annexin_repeat"/>
</dbReference>
<keyword evidence="3 6" id="KW-0106">Calcium</keyword>
<dbReference type="GO" id="GO:0006909">
    <property type="term" value="P:phagocytosis"/>
    <property type="evidence" value="ECO:0007669"/>
    <property type="project" value="TreeGrafter"/>
</dbReference>
<proteinExistence type="inferred from homology"/>